<keyword evidence="2" id="KW-0285">Flavoprotein</keyword>
<keyword evidence="7" id="KW-1185">Reference proteome</keyword>
<dbReference type="Gene3D" id="3.50.50.60">
    <property type="entry name" value="FAD/NAD(P)-binding domain"/>
    <property type="match status" value="2"/>
</dbReference>
<dbReference type="Pfam" id="PF00743">
    <property type="entry name" value="FMO-like"/>
    <property type="match status" value="2"/>
</dbReference>
<dbReference type="GO" id="GO:0050660">
    <property type="term" value="F:flavin adenine dinucleotide binding"/>
    <property type="evidence" value="ECO:0007669"/>
    <property type="project" value="InterPro"/>
</dbReference>
<dbReference type="AlphaFoldDB" id="A0A0C9W2A0"/>
<evidence type="ECO:0000256" key="5">
    <source>
        <dbReference type="ARBA" id="ARBA00023002"/>
    </source>
</evidence>
<reference evidence="6 7" key="1">
    <citation type="submission" date="2014-04" db="EMBL/GenBank/DDBJ databases">
        <title>Evolutionary Origins and Diversification of the Mycorrhizal Mutualists.</title>
        <authorList>
            <consortium name="DOE Joint Genome Institute"/>
            <consortium name="Mycorrhizal Genomics Consortium"/>
            <person name="Kohler A."/>
            <person name="Kuo A."/>
            <person name="Nagy L.G."/>
            <person name="Floudas D."/>
            <person name="Copeland A."/>
            <person name="Barry K.W."/>
            <person name="Cichocki N."/>
            <person name="Veneault-Fourrey C."/>
            <person name="LaButti K."/>
            <person name="Lindquist E.A."/>
            <person name="Lipzen A."/>
            <person name="Lundell T."/>
            <person name="Morin E."/>
            <person name="Murat C."/>
            <person name="Riley R."/>
            <person name="Ohm R."/>
            <person name="Sun H."/>
            <person name="Tunlid A."/>
            <person name="Henrissat B."/>
            <person name="Grigoriev I.V."/>
            <person name="Hibbett D.S."/>
            <person name="Martin F."/>
        </authorList>
    </citation>
    <scope>NUCLEOTIDE SEQUENCE [LARGE SCALE GENOMIC DNA]</scope>
    <source>
        <strain evidence="6 7">MD-312</strain>
    </source>
</reference>
<dbReference type="GO" id="GO:0050661">
    <property type="term" value="F:NADP binding"/>
    <property type="evidence" value="ECO:0007669"/>
    <property type="project" value="InterPro"/>
</dbReference>
<evidence type="ECO:0000313" key="6">
    <source>
        <dbReference type="EMBL" id="KIJ65095.1"/>
    </source>
</evidence>
<dbReference type="GO" id="GO:0004499">
    <property type="term" value="F:N,N-dimethylaniline monooxygenase activity"/>
    <property type="evidence" value="ECO:0007669"/>
    <property type="project" value="InterPro"/>
</dbReference>
<accession>A0A0C9W2A0</accession>
<dbReference type="PANTHER" id="PTHR23023">
    <property type="entry name" value="DIMETHYLANILINE MONOOXYGENASE"/>
    <property type="match status" value="1"/>
</dbReference>
<dbReference type="InterPro" id="IPR020946">
    <property type="entry name" value="Flavin_mOase-like"/>
</dbReference>
<evidence type="ECO:0000256" key="1">
    <source>
        <dbReference type="ARBA" id="ARBA00009183"/>
    </source>
</evidence>
<sequence length="524" mass="59364">MFDLRQLLLSFTTYILLRQWPSGLNPHQDVDLYDGPKSVAIVGAGSAGLAMLKTLVDFPGDVYADWEIVLYEQRKDVGGVWLPDPNPAYPPDLPETPLYPLLRTNTPVPTMTYPGFPFQPGTPLYPRHEYVEQYHRDAALHFNLRPYIMLNHAVLSSSWTGTPTAGRWDLIVQDDNGHKTRKSFDHLVVASGHNHYPHIPTFIGQEDWLKNSPVGGRPRVILHSLWYREPERFANQTVVVVGAGASGLDAARQLGLIAGKVYHSVHGASERASDVVEVKPEISYFTPDGVVFSDGSIVNDVQSVILGTGYELRFPFLQEGGVVDVRPGANKLEGDILTTNLRYLFPLHQHIFSLSPSYPTNALAFIGLPELVQNCPSDTAQSIFAAHVIADQSLLAPRDELLQQLKESERSRQSQGDDPYSVGHTMLGNSNFEYQDSLINYLKERGALPDDGRNFVDGWRREARWYKYLKRGWKRVEELGHERKWLSGVETEEEWADLMERLDKWQEEWEMQHGLVFPEESFIF</sequence>
<dbReference type="InterPro" id="IPR036188">
    <property type="entry name" value="FAD/NAD-bd_sf"/>
</dbReference>
<dbReference type="InterPro" id="IPR000960">
    <property type="entry name" value="Flavin_mOase"/>
</dbReference>
<dbReference type="HOGENOM" id="CLU_006909_5_1_1"/>
<dbReference type="Proteomes" id="UP000053820">
    <property type="component" value="Unassembled WGS sequence"/>
</dbReference>
<dbReference type="OrthoDB" id="66881at2759"/>
<keyword evidence="3" id="KW-0274">FAD</keyword>
<proteinExistence type="inferred from homology"/>
<comment type="similarity">
    <text evidence="1">Belongs to the FMO family.</text>
</comment>
<protein>
    <recommendedName>
        <fullName evidence="8">FAD/NAD(P)-binding domain-containing protein</fullName>
    </recommendedName>
</protein>
<name>A0A0C9W2A0_9AGAM</name>
<dbReference type="SUPFAM" id="SSF51905">
    <property type="entry name" value="FAD/NAD(P)-binding domain"/>
    <property type="match status" value="1"/>
</dbReference>
<evidence type="ECO:0008006" key="8">
    <source>
        <dbReference type="Google" id="ProtNLM"/>
    </source>
</evidence>
<evidence type="ECO:0000256" key="3">
    <source>
        <dbReference type="ARBA" id="ARBA00022827"/>
    </source>
</evidence>
<evidence type="ECO:0000256" key="2">
    <source>
        <dbReference type="ARBA" id="ARBA00022630"/>
    </source>
</evidence>
<dbReference type="PRINTS" id="PR00370">
    <property type="entry name" value="FMOXYGENASE"/>
</dbReference>
<gene>
    <name evidence="6" type="ORF">HYDPIDRAFT_27819</name>
</gene>
<organism evidence="6 7">
    <name type="scientific">Hydnomerulius pinastri MD-312</name>
    <dbReference type="NCBI Taxonomy" id="994086"/>
    <lineage>
        <taxon>Eukaryota</taxon>
        <taxon>Fungi</taxon>
        <taxon>Dikarya</taxon>
        <taxon>Basidiomycota</taxon>
        <taxon>Agaricomycotina</taxon>
        <taxon>Agaricomycetes</taxon>
        <taxon>Agaricomycetidae</taxon>
        <taxon>Boletales</taxon>
        <taxon>Boletales incertae sedis</taxon>
        <taxon>Leucogyrophana</taxon>
    </lineage>
</organism>
<evidence type="ECO:0000256" key="4">
    <source>
        <dbReference type="ARBA" id="ARBA00022857"/>
    </source>
</evidence>
<evidence type="ECO:0000313" key="7">
    <source>
        <dbReference type="Proteomes" id="UP000053820"/>
    </source>
</evidence>
<dbReference type="InterPro" id="IPR050346">
    <property type="entry name" value="FMO-like"/>
</dbReference>
<keyword evidence="5" id="KW-0560">Oxidoreductase</keyword>
<dbReference type="EMBL" id="KN839844">
    <property type="protein sequence ID" value="KIJ65095.1"/>
    <property type="molecule type" value="Genomic_DNA"/>
</dbReference>
<keyword evidence="4" id="KW-0521">NADP</keyword>